<evidence type="ECO:0000259" key="6">
    <source>
        <dbReference type="Pfam" id="PF00749"/>
    </source>
</evidence>
<evidence type="ECO:0000256" key="3">
    <source>
        <dbReference type="ARBA" id="ARBA00022840"/>
    </source>
</evidence>
<evidence type="ECO:0000256" key="5">
    <source>
        <dbReference type="RuleBase" id="RU363037"/>
    </source>
</evidence>
<dbReference type="InterPro" id="IPR014729">
    <property type="entry name" value="Rossmann-like_a/b/a_fold"/>
</dbReference>
<dbReference type="GO" id="GO:0006424">
    <property type="term" value="P:glutamyl-tRNA aminoacylation"/>
    <property type="evidence" value="ECO:0007669"/>
    <property type="project" value="TreeGrafter"/>
</dbReference>
<name>A0A9D9DS47_9BACT</name>
<dbReference type="GO" id="GO:0005524">
    <property type="term" value="F:ATP binding"/>
    <property type="evidence" value="ECO:0007669"/>
    <property type="project" value="UniProtKB-KW"/>
</dbReference>
<gene>
    <name evidence="7" type="ORF">IAC76_08675</name>
</gene>
<dbReference type="GO" id="GO:0005829">
    <property type="term" value="C:cytosol"/>
    <property type="evidence" value="ECO:0007669"/>
    <property type="project" value="TreeGrafter"/>
</dbReference>
<proteinExistence type="inferred from homology"/>
<dbReference type="Proteomes" id="UP000823632">
    <property type="component" value="Unassembled WGS sequence"/>
</dbReference>
<evidence type="ECO:0000313" key="7">
    <source>
        <dbReference type="EMBL" id="MBO8431446.1"/>
    </source>
</evidence>
<dbReference type="InterPro" id="IPR020058">
    <property type="entry name" value="Glu/Gln-tRNA-synth_Ib_cat-dom"/>
</dbReference>
<keyword evidence="1 5" id="KW-0436">Ligase</keyword>
<dbReference type="PANTHER" id="PTHR43311:SF2">
    <property type="entry name" value="GLUTAMATE--TRNA LIGASE, MITOCHONDRIAL-RELATED"/>
    <property type="match status" value="1"/>
</dbReference>
<comment type="caution">
    <text evidence="7">The sequence shown here is derived from an EMBL/GenBank/DDBJ whole genome shotgun (WGS) entry which is preliminary data.</text>
</comment>
<evidence type="ECO:0000256" key="2">
    <source>
        <dbReference type="ARBA" id="ARBA00022741"/>
    </source>
</evidence>
<protein>
    <submittedName>
        <fullName evidence="7">Glutamate--tRNA ligase</fullName>
    </submittedName>
</protein>
<dbReference type="SUPFAM" id="SSF52374">
    <property type="entry name" value="Nucleotidylyl transferase"/>
    <property type="match status" value="1"/>
</dbReference>
<dbReference type="EMBL" id="JADIND010000195">
    <property type="protein sequence ID" value="MBO8431446.1"/>
    <property type="molecule type" value="Genomic_DNA"/>
</dbReference>
<dbReference type="AlphaFoldDB" id="A0A9D9DS47"/>
<dbReference type="InterPro" id="IPR000924">
    <property type="entry name" value="Glu/Gln-tRNA-synth"/>
</dbReference>
<reference evidence="7" key="1">
    <citation type="submission" date="2020-10" db="EMBL/GenBank/DDBJ databases">
        <authorList>
            <person name="Gilroy R."/>
        </authorList>
    </citation>
    <scope>NUCLEOTIDE SEQUENCE</scope>
    <source>
        <strain evidence="7">10192</strain>
    </source>
</reference>
<dbReference type="PANTHER" id="PTHR43311">
    <property type="entry name" value="GLUTAMATE--TRNA LIGASE"/>
    <property type="match status" value="1"/>
</dbReference>
<feature type="non-terminal residue" evidence="7">
    <location>
        <position position="204"/>
    </location>
</feature>
<evidence type="ECO:0000256" key="4">
    <source>
        <dbReference type="ARBA" id="ARBA00023146"/>
    </source>
</evidence>
<comment type="similarity">
    <text evidence="5">Belongs to the class-I aminoacyl-tRNA synthetase family.</text>
</comment>
<dbReference type="GO" id="GO:0004818">
    <property type="term" value="F:glutamate-tRNA ligase activity"/>
    <property type="evidence" value="ECO:0007669"/>
    <property type="project" value="TreeGrafter"/>
</dbReference>
<keyword evidence="5" id="KW-0648">Protein biosynthesis</keyword>
<keyword evidence="4 5" id="KW-0030">Aminoacyl-tRNA synthetase</keyword>
<dbReference type="Gene3D" id="3.40.50.620">
    <property type="entry name" value="HUPs"/>
    <property type="match status" value="1"/>
</dbReference>
<reference evidence="7" key="2">
    <citation type="journal article" date="2021" name="PeerJ">
        <title>Extensive microbial diversity within the chicken gut microbiome revealed by metagenomics and culture.</title>
        <authorList>
            <person name="Gilroy R."/>
            <person name="Ravi A."/>
            <person name="Getino M."/>
            <person name="Pursley I."/>
            <person name="Horton D.L."/>
            <person name="Alikhan N.F."/>
            <person name="Baker D."/>
            <person name="Gharbi K."/>
            <person name="Hall N."/>
            <person name="Watson M."/>
            <person name="Adriaenssens E.M."/>
            <person name="Foster-Nyarko E."/>
            <person name="Jarju S."/>
            <person name="Secka A."/>
            <person name="Antonio M."/>
            <person name="Oren A."/>
            <person name="Chaudhuri R.R."/>
            <person name="La Ragione R."/>
            <person name="Hildebrand F."/>
            <person name="Pallen M.J."/>
        </authorList>
    </citation>
    <scope>NUCLEOTIDE SEQUENCE</scope>
    <source>
        <strain evidence="7">10192</strain>
    </source>
</reference>
<organism evidence="7 8">
    <name type="scientific">Candidatus Scatousia excrementipullorum</name>
    <dbReference type="NCBI Taxonomy" id="2840936"/>
    <lineage>
        <taxon>Bacteria</taxon>
        <taxon>Candidatus Scatousia</taxon>
    </lineage>
</organism>
<dbReference type="PRINTS" id="PR00987">
    <property type="entry name" value="TRNASYNTHGLU"/>
</dbReference>
<keyword evidence="2 5" id="KW-0547">Nucleotide-binding</keyword>
<dbReference type="PROSITE" id="PS00178">
    <property type="entry name" value="AA_TRNA_LIGASE_I"/>
    <property type="match status" value="1"/>
</dbReference>
<dbReference type="InterPro" id="IPR049940">
    <property type="entry name" value="GluQ/Sye"/>
</dbReference>
<evidence type="ECO:0000313" key="8">
    <source>
        <dbReference type="Proteomes" id="UP000823632"/>
    </source>
</evidence>
<keyword evidence="3 5" id="KW-0067">ATP-binding</keyword>
<dbReference type="Pfam" id="PF00749">
    <property type="entry name" value="tRNA-synt_1c"/>
    <property type="match status" value="1"/>
</dbReference>
<feature type="domain" description="Glutamyl/glutaminyl-tRNA synthetase class Ib catalytic" evidence="6">
    <location>
        <begin position="3"/>
        <end position="204"/>
    </location>
</feature>
<accession>A0A9D9DS47</accession>
<dbReference type="InterPro" id="IPR001412">
    <property type="entry name" value="aa-tRNA-synth_I_CS"/>
</dbReference>
<sequence length="204" mass="23187">MSEVRVRIAPSPSGNLHIGTARTALFNYLFAKKNNGKFILRIEDTDAERTSQAYIDNTFDSLKALGLNWDEGPDVGGPYGPYTQSERFDIYPKYVQELIDKGFAYECFCTPEELEAEKEEAAKNKKPYVYTKKCVNLTEEEKAKLRAEGRKPAVRFNIEKAQKAFHDSSILKFDDLVKGELHMDTSLLGDFVIFKSNGTPTYNF</sequence>
<evidence type="ECO:0000256" key="1">
    <source>
        <dbReference type="ARBA" id="ARBA00022598"/>
    </source>
</evidence>